<keyword evidence="2" id="KW-1185">Reference proteome</keyword>
<evidence type="ECO:0000313" key="2">
    <source>
        <dbReference type="Proteomes" id="UP001476798"/>
    </source>
</evidence>
<dbReference type="Proteomes" id="UP001476798">
    <property type="component" value="Unassembled WGS sequence"/>
</dbReference>
<name>A0ABV0PSW2_9TELE</name>
<dbReference type="EMBL" id="JAHRIO010084740">
    <property type="protein sequence ID" value="MEQ2186605.1"/>
    <property type="molecule type" value="Genomic_DNA"/>
</dbReference>
<protein>
    <submittedName>
        <fullName evidence="1">Uncharacterized protein</fullName>
    </submittedName>
</protein>
<reference evidence="1 2" key="1">
    <citation type="submission" date="2021-06" db="EMBL/GenBank/DDBJ databases">
        <authorList>
            <person name="Palmer J.M."/>
        </authorList>
    </citation>
    <scope>NUCLEOTIDE SEQUENCE [LARGE SCALE GENOMIC DNA]</scope>
    <source>
        <strain evidence="1 2">GA_2019</strain>
        <tissue evidence="1">Muscle</tissue>
    </source>
</reference>
<comment type="caution">
    <text evidence="1">The sequence shown here is derived from an EMBL/GenBank/DDBJ whole genome shotgun (WGS) entry which is preliminary data.</text>
</comment>
<organism evidence="1 2">
    <name type="scientific">Goodea atripinnis</name>
    <dbReference type="NCBI Taxonomy" id="208336"/>
    <lineage>
        <taxon>Eukaryota</taxon>
        <taxon>Metazoa</taxon>
        <taxon>Chordata</taxon>
        <taxon>Craniata</taxon>
        <taxon>Vertebrata</taxon>
        <taxon>Euteleostomi</taxon>
        <taxon>Actinopterygii</taxon>
        <taxon>Neopterygii</taxon>
        <taxon>Teleostei</taxon>
        <taxon>Neoteleostei</taxon>
        <taxon>Acanthomorphata</taxon>
        <taxon>Ovalentaria</taxon>
        <taxon>Atherinomorphae</taxon>
        <taxon>Cyprinodontiformes</taxon>
        <taxon>Goodeidae</taxon>
        <taxon>Goodea</taxon>
    </lineage>
</organism>
<proteinExistence type="predicted"/>
<evidence type="ECO:0000313" key="1">
    <source>
        <dbReference type="EMBL" id="MEQ2186605.1"/>
    </source>
</evidence>
<sequence>MEVKLQCEMSVAKYISSTHSASKPQFCWVANSPLQKGSADQSCTTFCRTGSVTTGACGPMDHSTITKETSPRLLCQPLKEPCGTAVTHTFSPLGPNYPSNMET</sequence>
<gene>
    <name evidence="1" type="ORF">GOODEAATRI_030366</name>
</gene>
<accession>A0ABV0PSW2</accession>